<evidence type="ECO:0000259" key="4">
    <source>
        <dbReference type="Pfam" id="PF00389"/>
    </source>
</evidence>
<dbReference type="GO" id="GO:0016618">
    <property type="term" value="F:hydroxypyruvate reductase [NAD(P)H] activity"/>
    <property type="evidence" value="ECO:0007669"/>
    <property type="project" value="TreeGrafter"/>
</dbReference>
<dbReference type="InterPro" id="IPR006140">
    <property type="entry name" value="D-isomer_DH_NAD-bd"/>
</dbReference>
<protein>
    <recommendedName>
        <fullName evidence="8">D-mandelate dehydrogenase</fullName>
    </recommendedName>
</protein>
<sequence length="432" mass="45573">MRASDPDILGCTDFAGMGSMGSAAAMSAESPAAVNGTTAVNGTSSPTHQNPTASTAHHDASLTNGDHAFSSSPKPIILHLGAPIQHHPDIYADLHDQFHLIRPDPADLERHTFIKHLKDGTWGNFSAIMKPRWSTGGEMHPWDKPLIDLLPSNMKVMAAAGAGFDWVDTKALAERGILYCNGLGASTESVANTALYHLISVFTHATASSLAARSPSPSAFQKAHITIPLISHNPSNHTLAIVGLGNIGHLIAQRARALGMTILYHDIARKPLSLEREVSATYYPTLTSMLPHADCLILATPAGDPIVTAHTIALLPRGARIINIARGNLVDEAALADALDSGHISAAGLDVHAREPVVYERFQRMRQVQLTCHTGGASVETNAGFEALAMGNVRRVLEGGQALTAVNKGEVEEWRERGGFAQGGGGGDGEGG</sequence>
<evidence type="ECO:0000259" key="5">
    <source>
        <dbReference type="Pfam" id="PF02826"/>
    </source>
</evidence>
<feature type="domain" description="D-isomer specific 2-hydroxyacid dehydrogenase catalytic" evidence="4">
    <location>
        <begin position="141"/>
        <end position="407"/>
    </location>
</feature>
<evidence type="ECO:0000313" key="7">
    <source>
        <dbReference type="Proteomes" id="UP001161017"/>
    </source>
</evidence>
<dbReference type="PANTHER" id="PTHR10996:SF281">
    <property type="entry name" value="D-ISOMER SPECIFIC 2-HYDROXYACID DEHYDROGENASE NAD-BINDING DOMAIN-CONTAINING PROTEIN-RELATED"/>
    <property type="match status" value="1"/>
</dbReference>
<dbReference type="EMBL" id="JAPUFD010000022">
    <property type="protein sequence ID" value="MDI1492984.1"/>
    <property type="molecule type" value="Genomic_DNA"/>
</dbReference>
<evidence type="ECO:0008006" key="8">
    <source>
        <dbReference type="Google" id="ProtNLM"/>
    </source>
</evidence>
<evidence type="ECO:0000256" key="1">
    <source>
        <dbReference type="ARBA" id="ARBA00023002"/>
    </source>
</evidence>
<organism evidence="6 7">
    <name type="scientific">Ramalina farinacea</name>
    <dbReference type="NCBI Taxonomy" id="258253"/>
    <lineage>
        <taxon>Eukaryota</taxon>
        <taxon>Fungi</taxon>
        <taxon>Dikarya</taxon>
        <taxon>Ascomycota</taxon>
        <taxon>Pezizomycotina</taxon>
        <taxon>Lecanoromycetes</taxon>
        <taxon>OSLEUM clade</taxon>
        <taxon>Lecanoromycetidae</taxon>
        <taxon>Lecanorales</taxon>
        <taxon>Lecanorineae</taxon>
        <taxon>Ramalinaceae</taxon>
        <taxon>Ramalina</taxon>
    </lineage>
</organism>
<proteinExistence type="inferred from homology"/>
<keyword evidence="1 2" id="KW-0560">Oxidoreductase</keyword>
<dbReference type="GO" id="GO:0030267">
    <property type="term" value="F:glyoxylate reductase (NADPH) activity"/>
    <property type="evidence" value="ECO:0007669"/>
    <property type="project" value="TreeGrafter"/>
</dbReference>
<dbReference type="SUPFAM" id="SSF51735">
    <property type="entry name" value="NAD(P)-binding Rossmann-fold domains"/>
    <property type="match status" value="1"/>
</dbReference>
<dbReference type="Pfam" id="PF02826">
    <property type="entry name" value="2-Hacid_dh_C"/>
    <property type="match status" value="1"/>
</dbReference>
<reference evidence="6" key="1">
    <citation type="journal article" date="2023" name="Genome Biol. Evol.">
        <title>First Whole Genome Sequence and Flow Cytometry Genome Size Data for the Lichen-Forming Fungus Ramalina farinacea (Ascomycota).</title>
        <authorList>
            <person name="Llewellyn T."/>
            <person name="Mian S."/>
            <person name="Hill R."/>
            <person name="Leitch I.J."/>
            <person name="Gaya E."/>
        </authorList>
    </citation>
    <scope>NUCLEOTIDE SEQUENCE</scope>
    <source>
        <strain evidence="6">LIQ254RAFAR</strain>
    </source>
</reference>
<evidence type="ECO:0000313" key="6">
    <source>
        <dbReference type="EMBL" id="MDI1492984.1"/>
    </source>
</evidence>
<dbReference type="PANTHER" id="PTHR10996">
    <property type="entry name" value="2-HYDROXYACID DEHYDROGENASE-RELATED"/>
    <property type="match status" value="1"/>
</dbReference>
<evidence type="ECO:0000256" key="3">
    <source>
        <dbReference type="SAM" id="MobiDB-lite"/>
    </source>
</evidence>
<dbReference type="InterPro" id="IPR006139">
    <property type="entry name" value="D-isomer_2_OHA_DH_cat_dom"/>
</dbReference>
<dbReference type="GO" id="GO:0005829">
    <property type="term" value="C:cytosol"/>
    <property type="evidence" value="ECO:0007669"/>
    <property type="project" value="TreeGrafter"/>
</dbReference>
<dbReference type="SUPFAM" id="SSF52283">
    <property type="entry name" value="Formate/glycerate dehydrogenase catalytic domain-like"/>
    <property type="match status" value="1"/>
</dbReference>
<comment type="caution">
    <text evidence="6">The sequence shown here is derived from an EMBL/GenBank/DDBJ whole genome shotgun (WGS) entry which is preliminary data.</text>
</comment>
<dbReference type="CDD" id="cd12168">
    <property type="entry name" value="Mand_dh_like"/>
    <property type="match status" value="1"/>
</dbReference>
<feature type="domain" description="D-isomer specific 2-hydroxyacid dehydrogenase NAD-binding" evidence="5">
    <location>
        <begin position="231"/>
        <end position="375"/>
    </location>
</feature>
<dbReference type="Gene3D" id="3.40.50.720">
    <property type="entry name" value="NAD(P)-binding Rossmann-like Domain"/>
    <property type="match status" value="2"/>
</dbReference>
<evidence type="ECO:0000256" key="2">
    <source>
        <dbReference type="RuleBase" id="RU003719"/>
    </source>
</evidence>
<dbReference type="PROSITE" id="PS00065">
    <property type="entry name" value="D_2_HYDROXYACID_DH_1"/>
    <property type="match status" value="1"/>
</dbReference>
<dbReference type="InterPro" id="IPR029752">
    <property type="entry name" value="D-isomer_DH_CS1"/>
</dbReference>
<dbReference type="GO" id="GO:0051287">
    <property type="term" value="F:NAD binding"/>
    <property type="evidence" value="ECO:0007669"/>
    <property type="project" value="InterPro"/>
</dbReference>
<keyword evidence="7" id="KW-1185">Reference proteome</keyword>
<gene>
    <name evidence="6" type="ORF">OHK93_004768</name>
</gene>
<dbReference type="Proteomes" id="UP001161017">
    <property type="component" value="Unassembled WGS sequence"/>
</dbReference>
<dbReference type="InterPro" id="IPR050223">
    <property type="entry name" value="D-isomer_2-hydroxyacid_DH"/>
</dbReference>
<comment type="similarity">
    <text evidence="2">Belongs to the D-isomer specific 2-hydroxyacid dehydrogenase family.</text>
</comment>
<dbReference type="AlphaFoldDB" id="A0AA43QWH7"/>
<dbReference type="InterPro" id="IPR036291">
    <property type="entry name" value="NAD(P)-bd_dom_sf"/>
</dbReference>
<feature type="region of interest" description="Disordered" evidence="3">
    <location>
        <begin position="35"/>
        <end position="66"/>
    </location>
</feature>
<dbReference type="Pfam" id="PF00389">
    <property type="entry name" value="2-Hacid_dh"/>
    <property type="match status" value="1"/>
</dbReference>
<dbReference type="InterPro" id="IPR029753">
    <property type="entry name" value="D-isomer_DH_CS"/>
</dbReference>
<accession>A0AA43QWH7</accession>
<dbReference type="PROSITE" id="PS00671">
    <property type="entry name" value="D_2_HYDROXYACID_DH_3"/>
    <property type="match status" value="1"/>
</dbReference>
<name>A0AA43QWH7_9LECA</name>